<dbReference type="Gene3D" id="3.90.215.10">
    <property type="entry name" value="Gamma Fibrinogen, chain A, domain 1"/>
    <property type="match status" value="1"/>
</dbReference>
<dbReference type="Pfam" id="PF00147">
    <property type="entry name" value="Fibrinogen_C"/>
    <property type="match status" value="1"/>
</dbReference>
<feature type="domain" description="Fibrinogen C-terminal" evidence="3">
    <location>
        <begin position="84"/>
        <end position="133"/>
    </location>
</feature>
<evidence type="ECO:0000313" key="4">
    <source>
        <dbReference type="Proteomes" id="UP000001554"/>
    </source>
</evidence>
<proteinExistence type="predicted"/>
<accession>A0A9J7KQA9</accession>
<gene>
    <name evidence="5" type="primary">LOC118410570</name>
</gene>
<dbReference type="AlphaFoldDB" id="A0A9J7KQA9"/>
<sequence>MPSPFACLVTFLVTSVSLCSGQSVCKPPSDEKCVCNCNPVVTYGNDNALKSELEQLKVAIIELSQTREDSSKGNKNDTEADKPLDCQDILDNDETTPSGVYMVYPRDNLGGFLVFCDMDTDSSNEVVCRRFTDAHSCALRVLSLLTVT</sequence>
<organism evidence="4 5">
    <name type="scientific">Branchiostoma floridae</name>
    <name type="common">Florida lancelet</name>
    <name type="synonym">Amphioxus</name>
    <dbReference type="NCBI Taxonomy" id="7739"/>
    <lineage>
        <taxon>Eukaryota</taxon>
        <taxon>Metazoa</taxon>
        <taxon>Chordata</taxon>
        <taxon>Cephalochordata</taxon>
        <taxon>Leptocardii</taxon>
        <taxon>Amphioxiformes</taxon>
        <taxon>Branchiostomatidae</taxon>
        <taxon>Branchiostoma</taxon>
    </lineage>
</organism>
<dbReference type="KEGG" id="bfo:118410570"/>
<dbReference type="Proteomes" id="UP000001554">
    <property type="component" value="Chromosome 2"/>
</dbReference>
<evidence type="ECO:0000256" key="1">
    <source>
        <dbReference type="SAM" id="MobiDB-lite"/>
    </source>
</evidence>
<feature type="region of interest" description="Disordered" evidence="1">
    <location>
        <begin position="66"/>
        <end position="85"/>
    </location>
</feature>
<feature type="chain" id="PRO_5039945238" evidence="2">
    <location>
        <begin position="22"/>
        <end position="148"/>
    </location>
</feature>
<evidence type="ECO:0000259" key="3">
    <source>
        <dbReference type="Pfam" id="PF00147"/>
    </source>
</evidence>
<dbReference type="RefSeq" id="XP_035668235.1">
    <property type="nucleotide sequence ID" value="XM_035812342.1"/>
</dbReference>
<protein>
    <submittedName>
        <fullName evidence="5">Uncharacterized protein LOC118410570</fullName>
    </submittedName>
</protein>
<evidence type="ECO:0000313" key="5">
    <source>
        <dbReference type="RefSeq" id="XP_035668235.1"/>
    </source>
</evidence>
<dbReference type="InterPro" id="IPR014716">
    <property type="entry name" value="Fibrinogen_a/b/g_C_1"/>
</dbReference>
<reference evidence="4" key="1">
    <citation type="journal article" date="2020" name="Nat. Ecol. Evol.">
        <title>Deeply conserved synteny resolves early events in vertebrate evolution.</title>
        <authorList>
            <person name="Simakov O."/>
            <person name="Marletaz F."/>
            <person name="Yue J.X."/>
            <person name="O'Connell B."/>
            <person name="Jenkins J."/>
            <person name="Brandt A."/>
            <person name="Calef R."/>
            <person name="Tung C.H."/>
            <person name="Huang T.K."/>
            <person name="Schmutz J."/>
            <person name="Satoh N."/>
            <person name="Yu J.K."/>
            <person name="Putnam N.H."/>
            <person name="Green R.E."/>
            <person name="Rokhsar D.S."/>
        </authorList>
    </citation>
    <scope>NUCLEOTIDE SEQUENCE [LARGE SCALE GENOMIC DNA]</scope>
    <source>
        <strain evidence="4">S238N-H82</strain>
    </source>
</reference>
<dbReference type="GeneID" id="118410570"/>
<keyword evidence="4" id="KW-1185">Reference proteome</keyword>
<feature type="signal peptide" evidence="2">
    <location>
        <begin position="1"/>
        <end position="21"/>
    </location>
</feature>
<dbReference type="NCBIfam" id="NF040941">
    <property type="entry name" value="GGGWT_bact"/>
    <property type="match status" value="1"/>
</dbReference>
<reference evidence="5" key="2">
    <citation type="submission" date="2025-08" db="UniProtKB">
        <authorList>
            <consortium name="RefSeq"/>
        </authorList>
    </citation>
    <scope>IDENTIFICATION</scope>
    <source>
        <strain evidence="5">S238N-H82</strain>
        <tissue evidence="5">Testes</tissue>
    </source>
</reference>
<evidence type="ECO:0000256" key="2">
    <source>
        <dbReference type="SAM" id="SignalP"/>
    </source>
</evidence>
<dbReference type="InterPro" id="IPR002181">
    <property type="entry name" value="Fibrinogen_a/b/g_C_dom"/>
</dbReference>
<dbReference type="SUPFAM" id="SSF56496">
    <property type="entry name" value="Fibrinogen C-terminal domain-like"/>
    <property type="match status" value="1"/>
</dbReference>
<name>A0A9J7KQA9_BRAFL</name>
<dbReference type="InterPro" id="IPR036056">
    <property type="entry name" value="Fibrinogen-like_C"/>
</dbReference>
<keyword evidence="2" id="KW-0732">Signal</keyword>